<keyword evidence="3" id="KW-1185">Reference proteome</keyword>
<accession>A0A139ACF9</accession>
<sequence length="249" mass="26790">PDFVCSPLVWFGSIHHSEALTIITPICSTSLTSSSPRVAPPDPWRLTTAATVRSYFVASFFTLSSLKPPSPHASIPPAAQSTSSSLSATFHNSPPSRSTTNTSTSKSGCIACMYSLADAAKDRERNRASMEWRHAARVEERCWGACVMRRSRELCDPNTLTLAMSRPSSTLSTVSSAYPNTSTTTHPNLSIGTATDDTLKFPETPSPVAETVCKTIVLKRSITTSKGLAQVLIPVFLHVRNTPSDSNTS</sequence>
<feature type="region of interest" description="Disordered" evidence="1">
    <location>
        <begin position="72"/>
        <end position="105"/>
    </location>
</feature>
<dbReference type="EMBL" id="KQ965770">
    <property type="protein sequence ID" value="KXS14264.1"/>
    <property type="molecule type" value="Genomic_DNA"/>
</dbReference>
<evidence type="ECO:0000313" key="3">
    <source>
        <dbReference type="Proteomes" id="UP000070544"/>
    </source>
</evidence>
<proteinExistence type="predicted"/>
<feature type="non-terminal residue" evidence="2">
    <location>
        <position position="1"/>
    </location>
</feature>
<dbReference type="Proteomes" id="UP000070544">
    <property type="component" value="Unassembled WGS sequence"/>
</dbReference>
<organism evidence="2 3">
    <name type="scientific">Gonapodya prolifera (strain JEL478)</name>
    <name type="common">Monoblepharis prolifera</name>
    <dbReference type="NCBI Taxonomy" id="1344416"/>
    <lineage>
        <taxon>Eukaryota</taxon>
        <taxon>Fungi</taxon>
        <taxon>Fungi incertae sedis</taxon>
        <taxon>Chytridiomycota</taxon>
        <taxon>Chytridiomycota incertae sedis</taxon>
        <taxon>Monoblepharidomycetes</taxon>
        <taxon>Monoblepharidales</taxon>
        <taxon>Gonapodyaceae</taxon>
        <taxon>Gonapodya</taxon>
    </lineage>
</organism>
<evidence type="ECO:0000256" key="1">
    <source>
        <dbReference type="SAM" id="MobiDB-lite"/>
    </source>
</evidence>
<evidence type="ECO:0000313" key="2">
    <source>
        <dbReference type="EMBL" id="KXS14264.1"/>
    </source>
</evidence>
<feature type="region of interest" description="Disordered" evidence="1">
    <location>
        <begin position="171"/>
        <end position="191"/>
    </location>
</feature>
<reference evidence="2 3" key="1">
    <citation type="journal article" date="2015" name="Genome Biol. Evol.">
        <title>Phylogenomic analyses indicate that early fungi evolved digesting cell walls of algal ancestors of land plants.</title>
        <authorList>
            <person name="Chang Y."/>
            <person name="Wang S."/>
            <person name="Sekimoto S."/>
            <person name="Aerts A.L."/>
            <person name="Choi C."/>
            <person name="Clum A."/>
            <person name="LaButti K.M."/>
            <person name="Lindquist E.A."/>
            <person name="Yee Ngan C."/>
            <person name="Ohm R.A."/>
            <person name="Salamov A.A."/>
            <person name="Grigoriev I.V."/>
            <person name="Spatafora J.W."/>
            <person name="Berbee M.L."/>
        </authorList>
    </citation>
    <scope>NUCLEOTIDE SEQUENCE [LARGE SCALE GENOMIC DNA]</scope>
    <source>
        <strain evidence="2 3">JEL478</strain>
    </source>
</reference>
<name>A0A139ACF9_GONPJ</name>
<dbReference type="AlphaFoldDB" id="A0A139ACF9"/>
<protein>
    <submittedName>
        <fullName evidence="2">Uncharacterized protein</fullName>
    </submittedName>
</protein>
<feature type="compositionally biased region" description="Polar residues" evidence="1">
    <location>
        <begin position="177"/>
        <end position="191"/>
    </location>
</feature>
<gene>
    <name evidence="2" type="ORF">M427DRAFT_352603</name>
</gene>